<protein>
    <submittedName>
        <fullName evidence="2">Uncharacterized protein</fullName>
    </submittedName>
</protein>
<evidence type="ECO:0000313" key="2">
    <source>
        <dbReference type="EMBL" id="JAD64981.1"/>
    </source>
</evidence>
<accession>A0A0A9BNP0</accession>
<keyword evidence="1" id="KW-1133">Transmembrane helix</keyword>
<dbReference type="AlphaFoldDB" id="A0A0A9BNP0"/>
<feature type="transmembrane region" description="Helical" evidence="1">
    <location>
        <begin position="64"/>
        <end position="82"/>
    </location>
</feature>
<evidence type="ECO:0000256" key="1">
    <source>
        <dbReference type="SAM" id="Phobius"/>
    </source>
</evidence>
<reference evidence="2" key="1">
    <citation type="submission" date="2014-09" db="EMBL/GenBank/DDBJ databases">
        <authorList>
            <person name="Magalhaes I.L.F."/>
            <person name="Oliveira U."/>
            <person name="Santos F.R."/>
            <person name="Vidigal T.H.D.A."/>
            <person name="Brescovit A.D."/>
            <person name="Santos A.J."/>
        </authorList>
    </citation>
    <scope>NUCLEOTIDE SEQUENCE</scope>
    <source>
        <tissue evidence="2">Shoot tissue taken approximately 20 cm above the soil surface</tissue>
    </source>
</reference>
<proteinExistence type="predicted"/>
<dbReference type="EMBL" id="GBRH01232914">
    <property type="protein sequence ID" value="JAD64981.1"/>
    <property type="molecule type" value="Transcribed_RNA"/>
</dbReference>
<name>A0A0A9BNP0_ARUDO</name>
<organism evidence="2">
    <name type="scientific">Arundo donax</name>
    <name type="common">Giant reed</name>
    <name type="synonym">Donax arundinaceus</name>
    <dbReference type="NCBI Taxonomy" id="35708"/>
    <lineage>
        <taxon>Eukaryota</taxon>
        <taxon>Viridiplantae</taxon>
        <taxon>Streptophyta</taxon>
        <taxon>Embryophyta</taxon>
        <taxon>Tracheophyta</taxon>
        <taxon>Spermatophyta</taxon>
        <taxon>Magnoliopsida</taxon>
        <taxon>Liliopsida</taxon>
        <taxon>Poales</taxon>
        <taxon>Poaceae</taxon>
        <taxon>PACMAD clade</taxon>
        <taxon>Arundinoideae</taxon>
        <taxon>Arundineae</taxon>
        <taxon>Arundo</taxon>
    </lineage>
</organism>
<keyword evidence="1" id="KW-0812">Transmembrane</keyword>
<reference evidence="2" key="2">
    <citation type="journal article" date="2015" name="Data Brief">
        <title>Shoot transcriptome of the giant reed, Arundo donax.</title>
        <authorList>
            <person name="Barrero R.A."/>
            <person name="Guerrero F.D."/>
            <person name="Moolhuijzen P."/>
            <person name="Goolsby J.A."/>
            <person name="Tidwell J."/>
            <person name="Bellgard S.E."/>
            <person name="Bellgard M.I."/>
        </authorList>
    </citation>
    <scope>NUCLEOTIDE SEQUENCE</scope>
    <source>
        <tissue evidence="2">Shoot tissue taken approximately 20 cm above the soil surface</tissue>
    </source>
</reference>
<keyword evidence="1" id="KW-0472">Membrane</keyword>
<sequence>MFLTYRSCIISHYEFNDFIWLTTTLYISMVKTKIIFYWHRLLRRLVFVIRVFCFFQKLSPTNSLFITMFFLMILINFYSMLLH</sequence>